<dbReference type="RefSeq" id="WP_154533256.1">
    <property type="nucleotide sequence ID" value="NZ_VUNG01000004.1"/>
</dbReference>
<evidence type="ECO:0008006" key="3">
    <source>
        <dbReference type="Google" id="ProtNLM"/>
    </source>
</evidence>
<reference evidence="1 2" key="1">
    <citation type="submission" date="2019-08" db="EMBL/GenBank/DDBJ databases">
        <title>In-depth cultivation of the pig gut microbiome towards novel bacterial diversity and tailored functional studies.</title>
        <authorList>
            <person name="Wylensek D."/>
            <person name="Hitch T.C.A."/>
            <person name="Clavel T."/>
        </authorList>
    </citation>
    <scope>NUCLEOTIDE SEQUENCE [LARGE SCALE GENOMIC DNA]</scope>
    <source>
        <strain evidence="1 2">LKV-178-WT-2A</strain>
    </source>
</reference>
<comment type="caution">
    <text evidence="1">The sequence shown here is derived from an EMBL/GenBank/DDBJ whole genome shotgun (WGS) entry which is preliminary data.</text>
</comment>
<sequence>MNEVKFNAECSPDLLMTALGYPCIRQEGETKYYRVINSAGKVYAFTVNTVNNTWLSKDNKRGRTTDLLRYMDYLHLSPTDNCTAETCLLNSLYKDLMCFDYRITCSDNPIDISRFDRINLTIGDKDSIAVLARHGISMKAAELAKLRELVLSSSQGSKERHLLALPTDNGCMTVFDGKEIRPFLNTGISIIPAKCKTLYYKVFENMMDYLAYVELDSRRSWQMMGISTAIILNGEDNIEDVISFFKKNKGVEAIQCYFTDDIRGNNLYRYLAREVGRRFIRNKSEEFFPFHSLSETVRTKVPTIVIKQLVKWKKTA</sequence>
<proteinExistence type="predicted"/>
<dbReference type="Proteomes" id="UP000438914">
    <property type="component" value="Unassembled WGS sequence"/>
</dbReference>
<organism evidence="1 2">
    <name type="scientific">Hallella mizrahii</name>
    <dbReference type="NCBI Taxonomy" id="2606637"/>
    <lineage>
        <taxon>Bacteria</taxon>
        <taxon>Pseudomonadati</taxon>
        <taxon>Bacteroidota</taxon>
        <taxon>Bacteroidia</taxon>
        <taxon>Bacteroidales</taxon>
        <taxon>Prevotellaceae</taxon>
        <taxon>Hallella</taxon>
    </lineage>
</organism>
<accession>A0A7K0KCQ1</accession>
<dbReference type="AlphaFoldDB" id="A0A7K0KCQ1"/>
<protein>
    <recommendedName>
        <fullName evidence="3">DUF3991 domain-containing protein</fullName>
    </recommendedName>
</protein>
<name>A0A7K0KCQ1_9BACT</name>
<gene>
    <name evidence="1" type="ORF">FYJ73_03095</name>
</gene>
<evidence type="ECO:0000313" key="1">
    <source>
        <dbReference type="EMBL" id="MST83674.1"/>
    </source>
</evidence>
<dbReference type="EMBL" id="VUNG01000004">
    <property type="protein sequence ID" value="MST83674.1"/>
    <property type="molecule type" value="Genomic_DNA"/>
</dbReference>
<evidence type="ECO:0000313" key="2">
    <source>
        <dbReference type="Proteomes" id="UP000438914"/>
    </source>
</evidence>
<keyword evidence="2" id="KW-1185">Reference proteome</keyword>